<dbReference type="InterPro" id="IPR009057">
    <property type="entry name" value="Homeodomain-like_sf"/>
</dbReference>
<evidence type="ECO:0000256" key="4">
    <source>
        <dbReference type="PROSITE-ProRule" id="PRU00335"/>
    </source>
</evidence>
<proteinExistence type="predicted"/>
<organism evidence="6 7">
    <name type="scientific">Microbacterium murale</name>
    <dbReference type="NCBI Taxonomy" id="1081040"/>
    <lineage>
        <taxon>Bacteria</taxon>
        <taxon>Bacillati</taxon>
        <taxon>Actinomycetota</taxon>
        <taxon>Actinomycetes</taxon>
        <taxon>Micrococcales</taxon>
        <taxon>Microbacteriaceae</taxon>
        <taxon>Microbacterium</taxon>
    </lineage>
</organism>
<dbReference type="Proteomes" id="UP001239085">
    <property type="component" value="Unassembled WGS sequence"/>
</dbReference>
<feature type="DNA-binding region" description="H-T-H motif" evidence="4">
    <location>
        <begin position="33"/>
        <end position="52"/>
    </location>
</feature>
<dbReference type="PROSITE" id="PS50977">
    <property type="entry name" value="HTH_TETR_2"/>
    <property type="match status" value="1"/>
</dbReference>
<comment type="caution">
    <text evidence="6">The sequence shown here is derived from an EMBL/GenBank/DDBJ whole genome shotgun (WGS) entry which is preliminary data.</text>
</comment>
<dbReference type="Pfam" id="PF00440">
    <property type="entry name" value="TetR_N"/>
    <property type="match status" value="1"/>
</dbReference>
<keyword evidence="2 4" id="KW-0238">DNA-binding</keyword>
<evidence type="ECO:0000313" key="7">
    <source>
        <dbReference type="Proteomes" id="UP001239085"/>
    </source>
</evidence>
<reference evidence="6 7" key="1">
    <citation type="submission" date="2023-07" db="EMBL/GenBank/DDBJ databases">
        <title>Comparative genomics of wheat-associated soil bacteria to identify genetic determinants of phenazine resistance.</title>
        <authorList>
            <person name="Mouncey N."/>
        </authorList>
    </citation>
    <scope>NUCLEOTIDE SEQUENCE [LARGE SCALE GENOMIC DNA]</scope>
    <source>
        <strain evidence="6 7">W2I7</strain>
    </source>
</reference>
<dbReference type="RefSeq" id="WP_307361441.1">
    <property type="nucleotide sequence ID" value="NZ_JAUSXK010000001.1"/>
</dbReference>
<dbReference type="Gene3D" id="1.10.357.10">
    <property type="entry name" value="Tetracycline Repressor, domain 2"/>
    <property type="match status" value="1"/>
</dbReference>
<evidence type="ECO:0000256" key="3">
    <source>
        <dbReference type="ARBA" id="ARBA00023163"/>
    </source>
</evidence>
<keyword evidence="3" id="KW-0804">Transcription</keyword>
<dbReference type="InterPro" id="IPR050109">
    <property type="entry name" value="HTH-type_TetR-like_transc_reg"/>
</dbReference>
<dbReference type="InterPro" id="IPR001647">
    <property type="entry name" value="HTH_TetR"/>
</dbReference>
<dbReference type="SUPFAM" id="SSF48498">
    <property type="entry name" value="Tetracyclin repressor-like, C-terminal domain"/>
    <property type="match status" value="1"/>
</dbReference>
<feature type="domain" description="HTH tetR-type" evidence="5">
    <location>
        <begin position="12"/>
        <end position="70"/>
    </location>
</feature>
<dbReference type="SUPFAM" id="SSF46689">
    <property type="entry name" value="Homeodomain-like"/>
    <property type="match status" value="1"/>
</dbReference>
<protein>
    <submittedName>
        <fullName evidence="6">AcrR family transcriptional regulator</fullName>
    </submittedName>
</protein>
<evidence type="ECO:0000256" key="1">
    <source>
        <dbReference type="ARBA" id="ARBA00023015"/>
    </source>
</evidence>
<dbReference type="Pfam" id="PF21597">
    <property type="entry name" value="TetR_C_43"/>
    <property type="match status" value="1"/>
</dbReference>
<dbReference type="InterPro" id="IPR036271">
    <property type="entry name" value="Tet_transcr_reg_TetR-rel_C_sf"/>
</dbReference>
<evidence type="ECO:0000259" key="5">
    <source>
        <dbReference type="PROSITE" id="PS50977"/>
    </source>
</evidence>
<keyword evidence="1" id="KW-0805">Transcription regulation</keyword>
<dbReference type="InterPro" id="IPR049445">
    <property type="entry name" value="TetR_SbtR-like_C"/>
</dbReference>
<evidence type="ECO:0000256" key="2">
    <source>
        <dbReference type="ARBA" id="ARBA00023125"/>
    </source>
</evidence>
<evidence type="ECO:0000313" key="6">
    <source>
        <dbReference type="EMBL" id="MDQ0644089.1"/>
    </source>
</evidence>
<dbReference type="EMBL" id="JAUSXK010000001">
    <property type="protein sequence ID" value="MDQ0644089.1"/>
    <property type="molecule type" value="Genomic_DNA"/>
</dbReference>
<dbReference type="PANTHER" id="PTHR30055:SF234">
    <property type="entry name" value="HTH-TYPE TRANSCRIPTIONAL REGULATOR BETI"/>
    <property type="match status" value="1"/>
</dbReference>
<dbReference type="PANTHER" id="PTHR30055">
    <property type="entry name" value="HTH-TYPE TRANSCRIPTIONAL REGULATOR RUTR"/>
    <property type="match status" value="1"/>
</dbReference>
<sequence>MAEVRAMRADARRNRDAIVAAARAAFDRGDQLRFDDFAGRAGVGVGTLYRHFPTREALAAAVYQDEVLALCECARESTGPAGEALEAFLRGFVDYVVVHAALARTLAALVGPHAQELGGSELERTVAELMDRAVADGAIREDVSSGAVMVVLHGIGSAVDRPLWASDSRAAIELLIDGITSR</sequence>
<gene>
    <name evidence="6" type="ORF">QFZ46_002249</name>
</gene>
<name>A0ABU0P9S0_9MICO</name>
<accession>A0ABU0P9S0</accession>
<keyword evidence="7" id="KW-1185">Reference proteome</keyword>